<evidence type="ECO:0000313" key="1">
    <source>
        <dbReference type="Proteomes" id="UP000095280"/>
    </source>
</evidence>
<proteinExistence type="predicted"/>
<dbReference type="WBParaSite" id="snap_masked-unitig_35238-processed-gene-0.0-mRNA-1">
    <property type="protein sequence ID" value="snap_masked-unitig_35238-processed-gene-0.0-mRNA-1"/>
    <property type="gene ID" value="snap_masked-unitig_35238-processed-gene-0.0"/>
</dbReference>
<dbReference type="AlphaFoldDB" id="A0A1I8JP26"/>
<dbReference type="Proteomes" id="UP000095280">
    <property type="component" value="Unplaced"/>
</dbReference>
<organism evidence="1 2">
    <name type="scientific">Macrostomum lignano</name>
    <dbReference type="NCBI Taxonomy" id="282301"/>
    <lineage>
        <taxon>Eukaryota</taxon>
        <taxon>Metazoa</taxon>
        <taxon>Spiralia</taxon>
        <taxon>Lophotrochozoa</taxon>
        <taxon>Platyhelminthes</taxon>
        <taxon>Rhabditophora</taxon>
        <taxon>Macrostomorpha</taxon>
        <taxon>Macrostomida</taxon>
        <taxon>Macrostomidae</taxon>
        <taxon>Macrostomum</taxon>
    </lineage>
</organism>
<reference evidence="2" key="1">
    <citation type="submission" date="2016-11" db="UniProtKB">
        <authorList>
            <consortium name="WormBaseParasite"/>
        </authorList>
    </citation>
    <scope>IDENTIFICATION</scope>
</reference>
<evidence type="ECO:0000313" key="2">
    <source>
        <dbReference type="WBParaSite" id="snap_masked-unitig_35238-processed-gene-0.0-mRNA-1"/>
    </source>
</evidence>
<sequence length="82" mass="8915">MLPASRGLASSATSSRTAAQQQLLEFAVEAGHRRILEALIVFSFDFCSDEFIEGFQTPAVNGSSPVQREIFEPAHLIGLVSY</sequence>
<protein>
    <submittedName>
        <fullName evidence="2">ANK_REP_REGION domain-containing protein</fullName>
    </submittedName>
</protein>
<accession>A0A1I8JP26</accession>
<name>A0A1I8JP26_9PLAT</name>
<keyword evidence="1" id="KW-1185">Reference proteome</keyword>